<dbReference type="GO" id="GO:0001164">
    <property type="term" value="F:RNA polymerase I core promoter sequence-specific DNA binding"/>
    <property type="evidence" value="ECO:0007669"/>
    <property type="project" value="InterPro"/>
</dbReference>
<dbReference type="Proteomes" id="UP000501346">
    <property type="component" value="Chromosome SeXIII-ScXIII"/>
</dbReference>
<protein>
    <submittedName>
        <fullName evidence="2">rDNA transcription factor component</fullName>
    </submittedName>
</protein>
<evidence type="ECO:0000313" key="2">
    <source>
        <dbReference type="EMBL" id="QID87108.1"/>
    </source>
</evidence>
<keyword evidence="3" id="KW-1185">Reference proteome</keyword>
<feature type="compositionally biased region" description="Basic and acidic residues" evidence="1">
    <location>
        <begin position="116"/>
        <end position="132"/>
    </location>
</feature>
<dbReference type="InterPro" id="IPR053029">
    <property type="entry name" value="RNA_pol_I-specific_init_factor"/>
</dbReference>
<dbReference type="EMBL" id="CP049010">
    <property type="protein sequence ID" value="QID87108.1"/>
    <property type="molecule type" value="Genomic_DNA"/>
</dbReference>
<dbReference type="GO" id="GO:0042790">
    <property type="term" value="P:nucleolar large rRNA transcription by RNA polymerase I"/>
    <property type="evidence" value="ECO:0007669"/>
    <property type="project" value="TreeGrafter"/>
</dbReference>
<feature type="compositionally biased region" description="Acidic residues" evidence="1">
    <location>
        <begin position="102"/>
        <end position="115"/>
    </location>
</feature>
<feature type="compositionally biased region" description="Basic residues" evidence="1">
    <location>
        <begin position="80"/>
        <end position="90"/>
    </location>
</feature>
<accession>A0A6C1ECM5</accession>
<dbReference type="Pfam" id="PF04090">
    <property type="entry name" value="Rrn11"/>
    <property type="match status" value="1"/>
</dbReference>
<reference evidence="2 3" key="1">
    <citation type="journal article" date="2019" name="BMC Genomics">
        <title>Chromosome level assembly and comparative genome analysis confirm lager-brewing yeasts originated from a single hybridization.</title>
        <authorList>
            <person name="Salazar A.N."/>
            <person name="Gorter de Vries A.R."/>
            <person name="van den Broek M."/>
            <person name="Brouwers N."/>
            <person name="de la Torre Cortes P."/>
            <person name="Kuijpers N.G.A."/>
            <person name="Daran J.G."/>
            <person name="Abeel T."/>
        </authorList>
    </citation>
    <scope>NUCLEOTIDE SEQUENCE [LARGE SCALE GENOMIC DNA]</scope>
    <source>
        <strain evidence="2 3">CBS 1483</strain>
    </source>
</reference>
<dbReference type="PANTHER" id="PTHR28244:SF1">
    <property type="entry name" value="RNA POLYMERASE I-SPECIFIC TRANSCRIPTION INITIATION FACTOR RRN11"/>
    <property type="match status" value="1"/>
</dbReference>
<dbReference type="GO" id="GO:0001181">
    <property type="term" value="F:RNA polymerase I general transcription initiation factor activity"/>
    <property type="evidence" value="ECO:0007669"/>
    <property type="project" value="InterPro"/>
</dbReference>
<evidence type="ECO:0000256" key="1">
    <source>
        <dbReference type="SAM" id="MobiDB-lite"/>
    </source>
</evidence>
<dbReference type="OrthoDB" id="2159786at2759"/>
<dbReference type="InterPro" id="IPR007224">
    <property type="entry name" value="TIF_Rrn11"/>
</dbReference>
<dbReference type="GO" id="GO:0017025">
    <property type="term" value="F:TBP-class protein binding"/>
    <property type="evidence" value="ECO:0007669"/>
    <property type="project" value="TreeGrafter"/>
</dbReference>
<proteinExistence type="predicted"/>
<feature type="compositionally biased region" description="Polar residues" evidence="1">
    <location>
        <begin position="38"/>
        <end position="47"/>
    </location>
</feature>
<feature type="compositionally biased region" description="Acidic residues" evidence="1">
    <location>
        <begin position="54"/>
        <end position="66"/>
    </location>
</feature>
<gene>
    <name evidence="2" type="primary">RRN11_3</name>
    <name evidence="2" type="ORF">GRS66_009767</name>
</gene>
<feature type="region of interest" description="Disordered" evidence="1">
    <location>
        <begin position="38"/>
        <end position="132"/>
    </location>
</feature>
<organism evidence="2 3">
    <name type="scientific">Saccharomyces pastorianus</name>
    <name type="common">Lager yeast</name>
    <name type="synonym">Saccharomyces cerevisiae x Saccharomyces eubayanus</name>
    <dbReference type="NCBI Taxonomy" id="27292"/>
    <lineage>
        <taxon>Eukaryota</taxon>
        <taxon>Fungi</taxon>
        <taxon>Dikarya</taxon>
        <taxon>Ascomycota</taxon>
        <taxon>Saccharomycotina</taxon>
        <taxon>Saccharomycetes</taxon>
        <taxon>Saccharomycetales</taxon>
        <taxon>Saccharomycetaceae</taxon>
        <taxon>Saccharomyces</taxon>
    </lineage>
</organism>
<dbReference type="PANTHER" id="PTHR28244">
    <property type="entry name" value="RNA POLYMERASE I-SPECIFIC TRANSCRIPTION INITIATION FACTOR RRN11"/>
    <property type="match status" value="1"/>
</dbReference>
<dbReference type="AlphaFoldDB" id="A0A6C1ECM5"/>
<sequence length="513" mass="60125">MFEVPITLTNKKFAQRRKLKYQYINHLSRRFDRITKKINTTDSLPTPENSAAENNDEDYEDDEEERNYESDVGESSVRQQTKRRRERHWKSVIGELYSSTETESDSQEEDVQEGDQVEHETRPKEEDTDEERKFWKKYEKPEKSFEVWQTVSSQNRSPINKQIITYHNFKKIEKNSLRKMEIPLLHCTKENKLYFQLLAKGLEPLQSPTSAARNYQTRHIITLTNLLHLNVSRHNWPLAYKIFATLIRIPNVRIKSIWGIGVKILDNSPNSSSSLDFLKWMCQVYSSKSRFVQNVNYRSVVPPFQTGSRTHTSKFAITYLWSSLINCQKAIESSNVTDNQYEVENSRLEELIDKISEWVLIPPFMEDAEVYFIYASCHLLKADILSRQFVNDNRNSDLVGLNKDININQVIKHIHYVKVFLQTCLEKGGFTIPSRLIENQLKSFESRLYGEAHDIREREMVDDYGNTDNSSADNSFGDVYETNAEFLDTQLMDLPPIENEMAENHYSDEDSSE</sequence>
<dbReference type="GO" id="GO:0070860">
    <property type="term" value="C:RNA polymerase I core factor complex"/>
    <property type="evidence" value="ECO:0007669"/>
    <property type="project" value="TreeGrafter"/>
</dbReference>
<name>A0A6C1ECM5_SACPS</name>
<evidence type="ECO:0000313" key="3">
    <source>
        <dbReference type="Proteomes" id="UP000501346"/>
    </source>
</evidence>